<gene>
    <name evidence="2" type="ORF">OIT44_01010</name>
</gene>
<evidence type="ECO:0000313" key="2">
    <source>
        <dbReference type="EMBL" id="MCW0952656.1"/>
    </source>
</evidence>
<feature type="transmembrane region" description="Helical" evidence="1">
    <location>
        <begin position="55"/>
        <end position="83"/>
    </location>
</feature>
<dbReference type="RefSeq" id="WP_213409267.1">
    <property type="nucleotide sequence ID" value="NZ_CP074441.1"/>
</dbReference>
<evidence type="ECO:0008006" key="4">
    <source>
        <dbReference type="Google" id="ProtNLM"/>
    </source>
</evidence>
<comment type="caution">
    <text evidence="2">The sequence shown here is derived from an EMBL/GenBank/DDBJ whole genome shotgun (WGS) entry which is preliminary data.</text>
</comment>
<name>A0ABT3E2J7_9LACO</name>
<dbReference type="Proteomes" id="UP001526225">
    <property type="component" value="Unassembled WGS sequence"/>
</dbReference>
<protein>
    <recommendedName>
        <fullName evidence="4">DUF998 domain-containing protein</fullName>
    </recommendedName>
</protein>
<keyword evidence="1" id="KW-1133">Transmembrane helix</keyword>
<organism evidence="2 3">
    <name type="scientific">Weissella ceti</name>
    <dbReference type="NCBI Taxonomy" id="759620"/>
    <lineage>
        <taxon>Bacteria</taxon>
        <taxon>Bacillati</taxon>
        <taxon>Bacillota</taxon>
        <taxon>Bacilli</taxon>
        <taxon>Lactobacillales</taxon>
        <taxon>Lactobacillaceae</taxon>
        <taxon>Weissella</taxon>
    </lineage>
</organism>
<evidence type="ECO:0000313" key="3">
    <source>
        <dbReference type="Proteomes" id="UP001526225"/>
    </source>
</evidence>
<keyword evidence="3" id="KW-1185">Reference proteome</keyword>
<sequence>MIIRNLQTQKWLLGLSAFSFVSLTLFMLFHNPWISLLDTVTAQLNTKMLPKLINFLFNIIYSFNTGFLAFIVIFLMAFFLWGFKFKIPAAWIGFTSAAGFIVLSLVNLIIPHHVAGLSLTYPAHAPFWVTLIYSYWVIFIQPELTILRKRWRWGLASFWVVAWLITMLYSLFQPNVAFSDILAGWFLAVMWLEASEMLYVRYVPIAIKMPVFYNSWY</sequence>
<feature type="transmembrane region" description="Helical" evidence="1">
    <location>
        <begin position="12"/>
        <end position="35"/>
    </location>
</feature>
<feature type="transmembrane region" description="Helical" evidence="1">
    <location>
        <begin position="122"/>
        <end position="141"/>
    </location>
</feature>
<evidence type="ECO:0000256" key="1">
    <source>
        <dbReference type="SAM" id="Phobius"/>
    </source>
</evidence>
<feature type="transmembrane region" description="Helical" evidence="1">
    <location>
        <begin position="90"/>
        <end position="110"/>
    </location>
</feature>
<keyword evidence="1" id="KW-0812">Transmembrane</keyword>
<keyword evidence="1" id="KW-0472">Membrane</keyword>
<feature type="transmembrane region" description="Helical" evidence="1">
    <location>
        <begin position="153"/>
        <end position="172"/>
    </location>
</feature>
<accession>A0ABT3E2J7</accession>
<reference evidence="2 3" key="1">
    <citation type="submission" date="2022-10" db="EMBL/GenBank/DDBJ databases">
        <title>Weissella fermenti sp. nov., isolated from fermented cabbage.</title>
        <authorList>
            <person name="Lee J.K."/>
            <person name="Baek J.H."/>
            <person name="Choi D.G."/>
            <person name="Kim J.M."/>
            <person name="Jeon C.O."/>
        </authorList>
    </citation>
    <scope>NUCLEOTIDE SEQUENCE [LARGE SCALE GENOMIC DNA]</scope>
    <source>
        <strain evidence="2 3">KACC 18534</strain>
    </source>
</reference>
<feature type="transmembrane region" description="Helical" evidence="1">
    <location>
        <begin position="178"/>
        <end position="200"/>
    </location>
</feature>
<dbReference type="EMBL" id="JAOZFE010000001">
    <property type="protein sequence ID" value="MCW0952656.1"/>
    <property type="molecule type" value="Genomic_DNA"/>
</dbReference>
<proteinExistence type="predicted"/>